<dbReference type="GO" id="GO:0003676">
    <property type="term" value="F:nucleic acid binding"/>
    <property type="evidence" value="ECO:0007669"/>
    <property type="project" value="InterPro"/>
</dbReference>
<name>A0A6H1ZKE3_9ZZZZ</name>
<gene>
    <name evidence="2" type="ORF">TM448A00732_0025</name>
    <name evidence="3" type="ORF">TM448B00314_0024</name>
</gene>
<dbReference type="InterPro" id="IPR012337">
    <property type="entry name" value="RNaseH-like_sf"/>
</dbReference>
<dbReference type="InterPro" id="IPR036397">
    <property type="entry name" value="RNaseH_sf"/>
</dbReference>
<feature type="domain" description="YprB ribonuclease H-like" evidence="1">
    <location>
        <begin position="84"/>
        <end position="243"/>
    </location>
</feature>
<proteinExistence type="predicted"/>
<protein>
    <submittedName>
        <fullName evidence="2">Putative RNase_H superfamily protein</fullName>
    </submittedName>
</protein>
<accession>A0A6H1ZKE3</accession>
<dbReference type="InterPro" id="IPR038720">
    <property type="entry name" value="YprB_RNase_H-like_dom"/>
</dbReference>
<dbReference type="Pfam" id="PF13482">
    <property type="entry name" value="RNase_H_2"/>
    <property type="match status" value="1"/>
</dbReference>
<organism evidence="2">
    <name type="scientific">viral metagenome</name>
    <dbReference type="NCBI Taxonomy" id="1070528"/>
    <lineage>
        <taxon>unclassified sequences</taxon>
        <taxon>metagenomes</taxon>
        <taxon>organismal metagenomes</taxon>
    </lineage>
</organism>
<evidence type="ECO:0000313" key="2">
    <source>
        <dbReference type="EMBL" id="QJA47735.1"/>
    </source>
</evidence>
<dbReference type="EMBL" id="MT144054">
    <property type="protein sequence ID" value="QJA47735.1"/>
    <property type="molecule type" value="Genomic_DNA"/>
</dbReference>
<dbReference type="AlphaFoldDB" id="A0A6H1ZKE3"/>
<dbReference type="SUPFAM" id="SSF53098">
    <property type="entry name" value="Ribonuclease H-like"/>
    <property type="match status" value="1"/>
</dbReference>
<reference evidence="2" key="1">
    <citation type="submission" date="2020-03" db="EMBL/GenBank/DDBJ databases">
        <title>The deep terrestrial virosphere.</title>
        <authorList>
            <person name="Holmfeldt K."/>
            <person name="Nilsson E."/>
            <person name="Simone D."/>
            <person name="Lopez-Fernandez M."/>
            <person name="Wu X."/>
            <person name="de Brujin I."/>
            <person name="Lundin D."/>
            <person name="Andersson A."/>
            <person name="Bertilsson S."/>
            <person name="Dopson M."/>
        </authorList>
    </citation>
    <scope>NUCLEOTIDE SEQUENCE</scope>
    <source>
        <strain evidence="2">TM448A00732</strain>
        <strain evidence="3">TM448B00314</strain>
    </source>
</reference>
<sequence length="256" mass="29540">MKRLKPEGEEFIRTFCADWDKANRPEKDIIATKYGVTYGTACNWRSQAATHYPFPKVEEPRPFRMRAEDILGSRPSVNLDFVSFDLETSNLQADFSILLSAVIKPFGQEPMVYRADSYPQWENNRANDYGIVKDISDELRCHAIIITHYGERFDIPYLRAKMNYHALPILPQMFGVDTWRIARSNFKVSSRRLQNLVKYFDIGEKGGVEGGLWMDAAYSGNREAMDEIVKHNIIDCEVLEKLACITFPLLKSVKRL</sequence>
<evidence type="ECO:0000259" key="1">
    <source>
        <dbReference type="Pfam" id="PF13482"/>
    </source>
</evidence>
<dbReference type="EMBL" id="MT144610">
    <property type="protein sequence ID" value="QJH94964.1"/>
    <property type="molecule type" value="Genomic_DNA"/>
</dbReference>
<evidence type="ECO:0000313" key="3">
    <source>
        <dbReference type="EMBL" id="QJH94964.1"/>
    </source>
</evidence>
<dbReference type="Gene3D" id="3.30.420.10">
    <property type="entry name" value="Ribonuclease H-like superfamily/Ribonuclease H"/>
    <property type="match status" value="1"/>
</dbReference>